<gene>
    <name evidence="9" type="ORF">P3X46_035311</name>
</gene>
<evidence type="ECO:0000256" key="1">
    <source>
        <dbReference type="ARBA" id="ARBA00004479"/>
    </source>
</evidence>
<dbReference type="InterPro" id="IPR032675">
    <property type="entry name" value="LRR_dom_sf"/>
</dbReference>
<evidence type="ECO:0000313" key="10">
    <source>
        <dbReference type="Proteomes" id="UP001174677"/>
    </source>
</evidence>
<evidence type="ECO:0000313" key="9">
    <source>
        <dbReference type="EMBL" id="KAJ9129677.1"/>
    </source>
</evidence>
<protein>
    <recommendedName>
        <fullName evidence="11">Leucine-rich repeat-containing N-terminal plant-type domain-containing protein</fullName>
    </recommendedName>
</protein>
<keyword evidence="4 8" id="KW-1133">Transmembrane helix</keyword>
<proteinExistence type="predicted"/>
<dbReference type="SUPFAM" id="SSF52058">
    <property type="entry name" value="L domain-like"/>
    <property type="match status" value="1"/>
</dbReference>
<dbReference type="Pfam" id="PF13855">
    <property type="entry name" value="LRR_8"/>
    <property type="match status" value="1"/>
</dbReference>
<evidence type="ECO:0000256" key="3">
    <source>
        <dbReference type="ARBA" id="ARBA00022729"/>
    </source>
</evidence>
<dbReference type="Gene3D" id="3.80.10.10">
    <property type="entry name" value="Ribonuclease Inhibitor"/>
    <property type="match status" value="1"/>
</dbReference>
<keyword evidence="3" id="KW-0732">Signal</keyword>
<reference evidence="9 10" key="1">
    <citation type="journal article" date="2023" name="Plant Biotechnol. J.">
        <title>Chromosome-level wild Hevea brasiliensis genome provides new tools for genomic-assisted breeding and valuable loci to elevate rubber yield.</title>
        <authorList>
            <person name="Cheng H."/>
            <person name="Song X."/>
            <person name="Hu Y."/>
            <person name="Wu T."/>
            <person name="Yang Q."/>
            <person name="An Z."/>
            <person name="Feng S."/>
            <person name="Deng Z."/>
            <person name="Wu W."/>
            <person name="Zeng X."/>
            <person name="Tu M."/>
            <person name="Wang X."/>
            <person name="Huang H."/>
        </authorList>
    </citation>
    <scope>NUCLEOTIDE SEQUENCE [LARGE SCALE GENOMIC DNA]</scope>
    <source>
        <strain evidence="9">MT/VB/25A 57/8</strain>
    </source>
</reference>
<comment type="subcellular location">
    <subcellularLocation>
        <location evidence="1">Membrane</location>
        <topology evidence="1">Single-pass type I membrane protein</topology>
    </subcellularLocation>
</comment>
<keyword evidence="7" id="KW-0325">Glycoprotein</keyword>
<feature type="transmembrane region" description="Helical" evidence="8">
    <location>
        <begin position="173"/>
        <end position="193"/>
    </location>
</feature>
<dbReference type="EMBL" id="JARPOI010000112">
    <property type="protein sequence ID" value="KAJ9129677.1"/>
    <property type="molecule type" value="Genomic_DNA"/>
</dbReference>
<keyword evidence="2 8" id="KW-0812">Transmembrane</keyword>
<evidence type="ECO:0000256" key="7">
    <source>
        <dbReference type="ARBA" id="ARBA00023180"/>
    </source>
</evidence>
<evidence type="ECO:0000256" key="2">
    <source>
        <dbReference type="ARBA" id="ARBA00022692"/>
    </source>
</evidence>
<accession>A0ABQ9KCW2</accession>
<evidence type="ECO:0000256" key="4">
    <source>
        <dbReference type="ARBA" id="ARBA00022989"/>
    </source>
</evidence>
<dbReference type="PANTHER" id="PTHR48063">
    <property type="entry name" value="LRR RECEPTOR-LIKE KINASE"/>
    <property type="match status" value="1"/>
</dbReference>
<dbReference type="Proteomes" id="UP001174677">
    <property type="component" value="Unassembled WGS sequence"/>
</dbReference>
<keyword evidence="10" id="KW-1185">Reference proteome</keyword>
<keyword evidence="5 8" id="KW-0472">Membrane</keyword>
<comment type="caution">
    <text evidence="9">The sequence shown here is derived from an EMBL/GenBank/DDBJ whole genome shotgun (WGS) entry which is preliminary data.</text>
</comment>
<dbReference type="InterPro" id="IPR046956">
    <property type="entry name" value="RLP23-like"/>
</dbReference>
<dbReference type="PANTHER" id="PTHR48063:SF16">
    <property type="entry name" value="LRR RECEPTOR-LIKE SERINE_THREONINE-PROTEIN KINASE GSO1"/>
    <property type="match status" value="1"/>
</dbReference>
<keyword evidence="6" id="KW-0675">Receptor</keyword>
<organism evidence="9 10">
    <name type="scientific">Hevea brasiliensis</name>
    <name type="common">Para rubber tree</name>
    <name type="synonym">Siphonia brasiliensis</name>
    <dbReference type="NCBI Taxonomy" id="3981"/>
    <lineage>
        <taxon>Eukaryota</taxon>
        <taxon>Viridiplantae</taxon>
        <taxon>Streptophyta</taxon>
        <taxon>Embryophyta</taxon>
        <taxon>Tracheophyta</taxon>
        <taxon>Spermatophyta</taxon>
        <taxon>Magnoliopsida</taxon>
        <taxon>eudicotyledons</taxon>
        <taxon>Gunneridae</taxon>
        <taxon>Pentapetalae</taxon>
        <taxon>rosids</taxon>
        <taxon>fabids</taxon>
        <taxon>Malpighiales</taxon>
        <taxon>Euphorbiaceae</taxon>
        <taxon>Crotonoideae</taxon>
        <taxon>Micrandreae</taxon>
        <taxon>Hevea</taxon>
    </lineage>
</organism>
<name>A0ABQ9KCW2_HEVBR</name>
<sequence length="198" mass="21487">MTQVQNISDYSYHGIFPGHDYQQNIFVSMKGQSLEYTKTLSLLTCIYLSGNYLQGELPLGIAKLAGLIVFNLSRNHISGQIPQSISEMNHLASLDLSSNMLSGRIPPSMSSLSFLGYRIPFVGHLTTFEASCFAGNPYLCGAPLVVECPGDNSPNAGTKENDCSSSCNDDNKWFYLAIGLGFAAGILVPYLILATKRS</sequence>
<evidence type="ECO:0008006" key="11">
    <source>
        <dbReference type="Google" id="ProtNLM"/>
    </source>
</evidence>
<evidence type="ECO:0000256" key="6">
    <source>
        <dbReference type="ARBA" id="ARBA00023170"/>
    </source>
</evidence>
<dbReference type="InterPro" id="IPR001611">
    <property type="entry name" value="Leu-rich_rpt"/>
</dbReference>
<evidence type="ECO:0000256" key="5">
    <source>
        <dbReference type="ARBA" id="ARBA00023136"/>
    </source>
</evidence>
<evidence type="ECO:0000256" key="8">
    <source>
        <dbReference type="SAM" id="Phobius"/>
    </source>
</evidence>